<dbReference type="RefSeq" id="WP_090646717.1">
    <property type="nucleotide sequence ID" value="NZ_CBCRYE010000004.1"/>
</dbReference>
<organism evidence="6 7">
    <name type="scientific">Asticcacaulis taihuensis</name>
    <dbReference type="NCBI Taxonomy" id="260084"/>
    <lineage>
        <taxon>Bacteria</taxon>
        <taxon>Pseudomonadati</taxon>
        <taxon>Pseudomonadota</taxon>
        <taxon>Alphaproteobacteria</taxon>
        <taxon>Caulobacterales</taxon>
        <taxon>Caulobacteraceae</taxon>
        <taxon>Asticcacaulis</taxon>
    </lineage>
</organism>
<evidence type="ECO:0000256" key="4">
    <source>
        <dbReference type="SAM" id="MobiDB-lite"/>
    </source>
</evidence>
<dbReference type="PANTHER" id="PTHR43246">
    <property type="entry name" value="PEPTIDYL-PROLYL CIS-TRANS ISOMERASE CYP38, CHLOROPLASTIC"/>
    <property type="match status" value="1"/>
</dbReference>
<name>A0A1G4REF0_9CAUL</name>
<dbReference type="InterPro" id="IPR002130">
    <property type="entry name" value="Cyclophilin-type_PPIase_dom"/>
</dbReference>
<keyword evidence="7" id="KW-1185">Reference proteome</keyword>
<dbReference type="PROSITE" id="PS50072">
    <property type="entry name" value="CSA_PPIASE_2"/>
    <property type="match status" value="1"/>
</dbReference>
<dbReference type="InterPro" id="IPR044665">
    <property type="entry name" value="E_coli_cyclophilin_A-like"/>
</dbReference>
<proteinExistence type="predicted"/>
<accession>A0A1G4REF0</accession>
<feature type="domain" description="PPIase cyclophilin-type" evidence="5">
    <location>
        <begin position="56"/>
        <end position="203"/>
    </location>
</feature>
<dbReference type="EMBL" id="FMTS01000002">
    <property type="protein sequence ID" value="SCW55117.1"/>
    <property type="molecule type" value="Genomic_DNA"/>
</dbReference>
<evidence type="ECO:0000259" key="5">
    <source>
        <dbReference type="PROSITE" id="PS50072"/>
    </source>
</evidence>
<evidence type="ECO:0000256" key="2">
    <source>
        <dbReference type="ARBA" id="ARBA00023110"/>
    </source>
</evidence>
<evidence type="ECO:0000256" key="1">
    <source>
        <dbReference type="ARBA" id="ARBA00013194"/>
    </source>
</evidence>
<evidence type="ECO:0000313" key="6">
    <source>
        <dbReference type="EMBL" id="SCW55117.1"/>
    </source>
</evidence>
<feature type="region of interest" description="Disordered" evidence="4">
    <location>
        <begin position="23"/>
        <end position="43"/>
    </location>
</feature>
<evidence type="ECO:0000313" key="7">
    <source>
        <dbReference type="Proteomes" id="UP000199150"/>
    </source>
</evidence>
<dbReference type="EC" id="5.2.1.8" evidence="1"/>
<dbReference type="GO" id="GO:0003755">
    <property type="term" value="F:peptidyl-prolyl cis-trans isomerase activity"/>
    <property type="evidence" value="ECO:0007669"/>
    <property type="project" value="UniProtKB-KW"/>
</dbReference>
<dbReference type="PROSITE" id="PS51257">
    <property type="entry name" value="PROKAR_LIPOPROTEIN"/>
    <property type="match status" value="1"/>
</dbReference>
<dbReference type="Pfam" id="PF00160">
    <property type="entry name" value="Pro_isomerase"/>
    <property type="match status" value="1"/>
</dbReference>
<keyword evidence="2" id="KW-0697">Rotamase</keyword>
<dbReference type="Gene3D" id="2.40.100.10">
    <property type="entry name" value="Cyclophilin-like"/>
    <property type="match status" value="1"/>
</dbReference>
<dbReference type="OrthoDB" id="9807797at2"/>
<dbReference type="SUPFAM" id="SSF50891">
    <property type="entry name" value="Cyclophilin-like"/>
    <property type="match status" value="1"/>
</dbReference>
<protein>
    <recommendedName>
        <fullName evidence="1">peptidylprolyl isomerase</fullName>
        <ecNumber evidence="1">5.2.1.8</ecNumber>
    </recommendedName>
</protein>
<dbReference type="Proteomes" id="UP000199150">
    <property type="component" value="Unassembled WGS sequence"/>
</dbReference>
<dbReference type="InterPro" id="IPR029000">
    <property type="entry name" value="Cyclophilin-like_dom_sf"/>
</dbReference>
<gene>
    <name evidence="6" type="ORF">SAMN02927928_1828</name>
</gene>
<sequence>MIRRQFLTLTGALGLFACQKPAEKAPPAPTLPKRLPETGLDVPPDTVRVAIETSEGQIVLELDGKHAPQSTANFLHYVDTHKLDAGTFYRAIRAGDAGFIQFNSGDRTYPPIPHEPTTQTGLSHTDGAISTARYAIGTASNEFTICVGDMTYLDAGGTATPDKQGYAVFGHVISGMDIVRRILKSRLNGENLVTPVVITSAHRIT</sequence>
<keyword evidence="3 6" id="KW-0413">Isomerase</keyword>
<dbReference type="AlphaFoldDB" id="A0A1G4REF0"/>
<dbReference type="STRING" id="260084.SAMN02927928_1828"/>
<reference evidence="7" key="1">
    <citation type="submission" date="2016-10" db="EMBL/GenBank/DDBJ databases">
        <authorList>
            <person name="Varghese N."/>
            <person name="Submissions S."/>
        </authorList>
    </citation>
    <scope>NUCLEOTIDE SEQUENCE [LARGE SCALE GENOMIC DNA]</scope>
    <source>
        <strain evidence="7">CGMCC 1.3431</strain>
    </source>
</reference>
<evidence type="ECO:0000256" key="3">
    <source>
        <dbReference type="ARBA" id="ARBA00023235"/>
    </source>
</evidence>